<dbReference type="CDD" id="cd11386">
    <property type="entry name" value="MCP_signal"/>
    <property type="match status" value="1"/>
</dbReference>
<feature type="domain" description="HAMP" evidence="7">
    <location>
        <begin position="214"/>
        <end position="266"/>
    </location>
</feature>
<evidence type="ECO:0000256" key="5">
    <source>
        <dbReference type="SAM" id="Phobius"/>
    </source>
</evidence>
<evidence type="ECO:0000256" key="1">
    <source>
        <dbReference type="ARBA" id="ARBA00023224"/>
    </source>
</evidence>
<dbReference type="EMBL" id="JBJHZX010000044">
    <property type="protein sequence ID" value="MFL0198013.1"/>
    <property type="molecule type" value="Genomic_DNA"/>
</dbReference>
<dbReference type="SUPFAM" id="SSF58104">
    <property type="entry name" value="Methyl-accepting chemotaxis protein (MCP) signaling domain"/>
    <property type="match status" value="1"/>
</dbReference>
<feature type="domain" description="Methyl-accepting transducer" evidence="6">
    <location>
        <begin position="285"/>
        <end position="542"/>
    </location>
</feature>
<name>A0ABW8SQG9_9CLOT</name>
<dbReference type="InterPro" id="IPR004089">
    <property type="entry name" value="MCPsignal_dom"/>
</dbReference>
<feature type="transmembrane region" description="Helical" evidence="5">
    <location>
        <begin position="193"/>
        <end position="216"/>
    </location>
</feature>
<evidence type="ECO:0000313" key="8">
    <source>
        <dbReference type="EMBL" id="MFL0198013.1"/>
    </source>
</evidence>
<keyword evidence="5" id="KW-1133">Transmembrane helix</keyword>
<proteinExistence type="inferred from homology"/>
<dbReference type="PANTHER" id="PTHR32089:SF112">
    <property type="entry name" value="LYSOZYME-LIKE PROTEIN-RELATED"/>
    <property type="match status" value="1"/>
</dbReference>
<keyword evidence="9" id="KW-1185">Reference proteome</keyword>
<accession>A0ABW8SQG9</accession>
<feature type="coiled-coil region" evidence="4">
    <location>
        <begin position="275"/>
        <end position="302"/>
    </location>
</feature>
<dbReference type="PROSITE" id="PS50885">
    <property type="entry name" value="HAMP"/>
    <property type="match status" value="1"/>
</dbReference>
<sequence length="571" mass="63351">MKSNGRKSLLKKLKIKNGLYSILIVSICSFLLLGGVAYYTINHIKSMQDDMYTNALIPISQASEIRADLMESKFYITKVTSIEYSQDYVQKIHKIDTEIRDLLKNYENRSLDTKEKECIQKVRSTYESYNNNWNSIKSKLSLGEKLSAEDLKTFDATCNNVDAAVDDMITYGKKDADTLRSDTNMKAMNSSKIFIYLFILATILMGAITIMIINAIKHSIKGFTETLDIISEGDFSINIDTSDTNEFGLMKKQLGISLEKIKYMIQSISSTSSKVDTQSNLLLELSNEIENASKDVASVIQEISSGIETQADNLTNINSYVGNFGVKVSEIVALIEEVNKNTELINEKAVNGNSNFKMLISSVNEVKHSFTDVKKRILEFGKNINEISEITNLINNIAGQTNLLALNAAIEAARAGESGKGFAVVADEIRKLAEQSKVSSDRIGQLIQSITKESNVVINTTESMDNELNKQGSVIDSSITSFEDIIGSIDEVTPKVKKINDMSIEINNDKDLIIERIDEVSSVAEEISASTEEISATSQEMSDFTDKIAQSAETLDSSSKKMLEKVSKFKI</sequence>
<dbReference type="Pfam" id="PF12729">
    <property type="entry name" value="4HB_MCP_1"/>
    <property type="match status" value="1"/>
</dbReference>
<organism evidence="8 9">
    <name type="scientific">Candidatus Clostridium eludens</name>
    <dbReference type="NCBI Taxonomy" id="3381663"/>
    <lineage>
        <taxon>Bacteria</taxon>
        <taxon>Bacillati</taxon>
        <taxon>Bacillota</taxon>
        <taxon>Clostridia</taxon>
        <taxon>Eubacteriales</taxon>
        <taxon>Clostridiaceae</taxon>
        <taxon>Clostridium</taxon>
    </lineage>
</organism>
<keyword evidence="1 3" id="KW-0807">Transducer</keyword>
<comment type="caution">
    <text evidence="8">The sequence shown here is derived from an EMBL/GenBank/DDBJ whole genome shotgun (WGS) entry which is preliminary data.</text>
</comment>
<evidence type="ECO:0000256" key="2">
    <source>
        <dbReference type="ARBA" id="ARBA00029447"/>
    </source>
</evidence>
<dbReference type="Pfam" id="PF00015">
    <property type="entry name" value="MCPsignal"/>
    <property type="match status" value="1"/>
</dbReference>
<feature type="transmembrane region" description="Helical" evidence="5">
    <location>
        <begin position="20"/>
        <end position="41"/>
    </location>
</feature>
<dbReference type="RefSeq" id="WP_406794122.1">
    <property type="nucleotide sequence ID" value="NZ_JBJHZX010000044.1"/>
</dbReference>
<dbReference type="PANTHER" id="PTHR32089">
    <property type="entry name" value="METHYL-ACCEPTING CHEMOTAXIS PROTEIN MCPB"/>
    <property type="match status" value="1"/>
</dbReference>
<dbReference type="Gene3D" id="6.10.340.10">
    <property type="match status" value="1"/>
</dbReference>
<keyword evidence="5" id="KW-0812">Transmembrane</keyword>
<keyword evidence="5" id="KW-0472">Membrane</keyword>
<reference evidence="8 9" key="1">
    <citation type="submission" date="2024-11" db="EMBL/GenBank/DDBJ databases">
        <authorList>
            <person name="Heng Y.C."/>
            <person name="Lim A.C.H."/>
            <person name="Lee J.K.Y."/>
            <person name="Kittelmann S."/>
        </authorList>
    </citation>
    <scope>NUCLEOTIDE SEQUENCE [LARGE SCALE GENOMIC DNA]</scope>
    <source>
        <strain evidence="8 9">WILCCON 0269</strain>
    </source>
</reference>
<evidence type="ECO:0000259" key="6">
    <source>
        <dbReference type="PROSITE" id="PS50111"/>
    </source>
</evidence>
<dbReference type="Gene3D" id="1.10.287.950">
    <property type="entry name" value="Methyl-accepting chemotaxis protein"/>
    <property type="match status" value="1"/>
</dbReference>
<evidence type="ECO:0000256" key="3">
    <source>
        <dbReference type="PROSITE-ProRule" id="PRU00284"/>
    </source>
</evidence>
<dbReference type="InterPro" id="IPR003660">
    <property type="entry name" value="HAMP_dom"/>
</dbReference>
<evidence type="ECO:0000259" key="7">
    <source>
        <dbReference type="PROSITE" id="PS50885"/>
    </source>
</evidence>
<comment type="similarity">
    <text evidence="2">Belongs to the methyl-accepting chemotaxis (MCP) protein family.</text>
</comment>
<evidence type="ECO:0000256" key="4">
    <source>
        <dbReference type="SAM" id="Coils"/>
    </source>
</evidence>
<dbReference type="InterPro" id="IPR004090">
    <property type="entry name" value="Chemotax_Me-accpt_rcpt"/>
</dbReference>
<gene>
    <name evidence="8" type="ORF">ACJDU8_20960</name>
</gene>
<dbReference type="SMART" id="SM00283">
    <property type="entry name" value="MA"/>
    <property type="match status" value="1"/>
</dbReference>
<dbReference type="InterPro" id="IPR024478">
    <property type="entry name" value="HlyB_4HB_MCP"/>
</dbReference>
<dbReference type="Proteomes" id="UP001623660">
    <property type="component" value="Unassembled WGS sequence"/>
</dbReference>
<keyword evidence="4" id="KW-0175">Coiled coil</keyword>
<dbReference type="PROSITE" id="PS50111">
    <property type="entry name" value="CHEMOTAXIS_TRANSDUC_2"/>
    <property type="match status" value="1"/>
</dbReference>
<protein>
    <submittedName>
        <fullName evidence="8">Methyl-accepting chemotaxis protein</fullName>
    </submittedName>
</protein>
<dbReference type="PRINTS" id="PR00260">
    <property type="entry name" value="CHEMTRNSDUCR"/>
</dbReference>
<evidence type="ECO:0000313" key="9">
    <source>
        <dbReference type="Proteomes" id="UP001623660"/>
    </source>
</evidence>